<dbReference type="AlphaFoldDB" id="A0AAD5TDB7"/>
<dbReference type="Pfam" id="PF15906">
    <property type="entry name" value="zf-NOSIP"/>
    <property type="match status" value="1"/>
</dbReference>
<dbReference type="Proteomes" id="UP001212152">
    <property type="component" value="Unassembled WGS sequence"/>
</dbReference>
<accession>A0AAD5TDB7</accession>
<gene>
    <name evidence="7" type="ORF">HDU87_008127</name>
</gene>
<evidence type="ECO:0000259" key="6">
    <source>
        <dbReference type="PROSITE" id="PS50089"/>
    </source>
</evidence>
<evidence type="ECO:0000256" key="3">
    <source>
        <dbReference type="ARBA" id="ARBA00023242"/>
    </source>
</evidence>
<keyword evidence="3 4" id="KW-0539">Nucleus</keyword>
<evidence type="ECO:0000256" key="2">
    <source>
        <dbReference type="ARBA" id="ARBA00008126"/>
    </source>
</evidence>
<feature type="domain" description="RING-type" evidence="6">
    <location>
        <begin position="236"/>
        <end position="278"/>
    </location>
</feature>
<name>A0AAD5TDB7_9FUNG</name>
<evidence type="ECO:0000256" key="4">
    <source>
        <dbReference type="PIRNR" id="PIRNR023577"/>
    </source>
</evidence>
<dbReference type="PROSITE" id="PS50089">
    <property type="entry name" value="ZF_RING_2"/>
    <property type="match status" value="1"/>
</dbReference>
<dbReference type="EMBL" id="JADGJQ010000080">
    <property type="protein sequence ID" value="KAJ3172267.1"/>
    <property type="molecule type" value="Genomic_DNA"/>
</dbReference>
<keyword evidence="8" id="KW-1185">Reference proteome</keyword>
<dbReference type="GO" id="GO:0008270">
    <property type="term" value="F:zinc ion binding"/>
    <property type="evidence" value="ECO:0007669"/>
    <property type="project" value="UniProtKB-KW"/>
</dbReference>
<dbReference type="GO" id="GO:0005634">
    <property type="term" value="C:nucleus"/>
    <property type="evidence" value="ECO:0007669"/>
    <property type="project" value="UniProtKB-SubCell"/>
</dbReference>
<evidence type="ECO:0000256" key="1">
    <source>
        <dbReference type="ARBA" id="ARBA00004123"/>
    </source>
</evidence>
<dbReference type="Gene3D" id="3.30.40.10">
    <property type="entry name" value="Zinc/RING finger domain, C3HC4 (zinc finger)"/>
    <property type="match status" value="1"/>
</dbReference>
<comment type="subcellular location">
    <subcellularLocation>
        <location evidence="1 4">Nucleus</location>
    </subcellularLocation>
</comment>
<sequence>MSRHSKNNTALAFFTHYEKSQLKYGTQKQRLGRDSMRNFDACFLCLQRAREPLCCSEGHLSCKECMFENILAQKREIGRQQKLYQEQQQLLEGERQRDVDAANNAEIAKFEQTETQFRPSMMSAATDIGEGKRLMDGKVYKSVQTDDGVVYQYDKEENRRRAIEAAEAPASSLTKKKALPSFWIPSLTPDAKLVVVQAPKLETICTATETPHPVSVKKLVHVKFTDAKGDPTQRVCPACLKTLTNGSKLVVLKNCGHLLCRGCCGKFVRPSHKCHICDVKCKDRDIIELQSDGTGFTSGGGKVESTKVNVAFQ</sequence>
<comment type="similarity">
    <text evidence="2 4">Belongs to the NOSIP family.</text>
</comment>
<dbReference type="InterPro" id="IPR031790">
    <property type="entry name" value="Znf-NOSIP"/>
</dbReference>
<evidence type="ECO:0000313" key="8">
    <source>
        <dbReference type="Proteomes" id="UP001212152"/>
    </source>
</evidence>
<protein>
    <recommendedName>
        <fullName evidence="6">RING-type domain-containing protein</fullName>
    </recommendedName>
</protein>
<proteinExistence type="inferred from homology"/>
<keyword evidence="5" id="KW-0863">Zinc-finger</keyword>
<organism evidence="7 8">
    <name type="scientific">Geranomyces variabilis</name>
    <dbReference type="NCBI Taxonomy" id="109894"/>
    <lineage>
        <taxon>Eukaryota</taxon>
        <taxon>Fungi</taxon>
        <taxon>Fungi incertae sedis</taxon>
        <taxon>Chytridiomycota</taxon>
        <taxon>Chytridiomycota incertae sedis</taxon>
        <taxon>Chytridiomycetes</taxon>
        <taxon>Spizellomycetales</taxon>
        <taxon>Powellomycetaceae</taxon>
        <taxon>Geranomyces</taxon>
    </lineage>
</organism>
<evidence type="ECO:0000256" key="5">
    <source>
        <dbReference type="PROSITE-ProRule" id="PRU00175"/>
    </source>
</evidence>
<dbReference type="PIRSF" id="PIRSF023577">
    <property type="entry name" value="ENOS_interacting"/>
    <property type="match status" value="1"/>
</dbReference>
<dbReference type="PANTHER" id="PTHR13063:SF10">
    <property type="entry name" value="NITRIC OXIDE SYNTHASE-INTERACTING PROTEIN"/>
    <property type="match status" value="1"/>
</dbReference>
<dbReference type="PANTHER" id="PTHR13063">
    <property type="entry name" value="ENOS INTERACTING PROTEIN"/>
    <property type="match status" value="1"/>
</dbReference>
<dbReference type="SUPFAM" id="SSF57850">
    <property type="entry name" value="RING/U-box"/>
    <property type="match status" value="1"/>
</dbReference>
<keyword evidence="5" id="KW-0862">Zinc</keyword>
<evidence type="ECO:0000313" key="7">
    <source>
        <dbReference type="EMBL" id="KAJ3172267.1"/>
    </source>
</evidence>
<dbReference type="InterPro" id="IPR013083">
    <property type="entry name" value="Znf_RING/FYVE/PHD"/>
</dbReference>
<dbReference type="InterPro" id="IPR016818">
    <property type="entry name" value="NOSIP"/>
</dbReference>
<dbReference type="InterPro" id="IPR001841">
    <property type="entry name" value="Znf_RING"/>
</dbReference>
<keyword evidence="5" id="KW-0479">Metal-binding</keyword>
<reference evidence="7" key="1">
    <citation type="submission" date="2020-05" db="EMBL/GenBank/DDBJ databases">
        <title>Phylogenomic resolution of chytrid fungi.</title>
        <authorList>
            <person name="Stajich J.E."/>
            <person name="Amses K."/>
            <person name="Simmons R."/>
            <person name="Seto K."/>
            <person name="Myers J."/>
            <person name="Bonds A."/>
            <person name="Quandt C.A."/>
            <person name="Barry K."/>
            <person name="Liu P."/>
            <person name="Grigoriev I."/>
            <person name="Longcore J.E."/>
            <person name="James T.Y."/>
        </authorList>
    </citation>
    <scope>NUCLEOTIDE SEQUENCE</scope>
    <source>
        <strain evidence="7">JEL0379</strain>
    </source>
</reference>
<comment type="caution">
    <text evidence="7">The sequence shown here is derived from an EMBL/GenBank/DDBJ whole genome shotgun (WGS) entry which is preliminary data.</text>
</comment>
<dbReference type="GO" id="GO:0061630">
    <property type="term" value="F:ubiquitin protein ligase activity"/>
    <property type="evidence" value="ECO:0007669"/>
    <property type="project" value="InterPro"/>
</dbReference>